<evidence type="ECO:0000313" key="2">
    <source>
        <dbReference type="EMBL" id="TQL44792.1"/>
    </source>
</evidence>
<comment type="caution">
    <text evidence="2">The sequence shown here is derived from an EMBL/GenBank/DDBJ whole genome shotgun (WGS) entry which is preliminary data.</text>
</comment>
<organism evidence="2 3">
    <name type="scientific">Leucobacter komagatae</name>
    <dbReference type="NCBI Taxonomy" id="55969"/>
    <lineage>
        <taxon>Bacteria</taxon>
        <taxon>Bacillati</taxon>
        <taxon>Actinomycetota</taxon>
        <taxon>Actinomycetes</taxon>
        <taxon>Micrococcales</taxon>
        <taxon>Microbacteriaceae</taxon>
        <taxon>Leucobacter</taxon>
    </lineage>
</organism>
<evidence type="ECO:0000259" key="1">
    <source>
        <dbReference type="Pfam" id="PF08241"/>
    </source>
</evidence>
<protein>
    <submittedName>
        <fullName evidence="2">Methyltransferase family protein</fullName>
    </submittedName>
</protein>
<dbReference type="Pfam" id="PF08241">
    <property type="entry name" value="Methyltransf_11"/>
    <property type="match status" value="1"/>
</dbReference>
<keyword evidence="2" id="KW-0808">Transferase</keyword>
<accession>A0A542Y9M4</accession>
<sequence>MTTSGASDSWFWELVAPVYELMWSGPVTEQLRWEVARALAGADSVADIGCGTGFMVDGLVASGVSVVGVDASKNMLRRALALGRVSSAVHCTATQVPLDSASVDAVVMTNLLHAHPEPQDVLQEAIRLLRPGGTLVLSWPADGISPARMYGIDRAHGRGIVASLAAHCARTAVGIIATFTAVGRGRRTGRGAGLQRLAQSSGLTAGAGPRVIAGCQEFLVLQHA</sequence>
<dbReference type="Proteomes" id="UP000319094">
    <property type="component" value="Unassembled WGS sequence"/>
</dbReference>
<dbReference type="InterPro" id="IPR013216">
    <property type="entry name" value="Methyltransf_11"/>
</dbReference>
<dbReference type="PANTHER" id="PTHR43591:SF110">
    <property type="entry name" value="RHODANESE DOMAIN-CONTAINING PROTEIN"/>
    <property type="match status" value="1"/>
</dbReference>
<dbReference type="Gene3D" id="3.40.50.150">
    <property type="entry name" value="Vaccinia Virus protein VP39"/>
    <property type="match status" value="1"/>
</dbReference>
<keyword evidence="3" id="KW-1185">Reference proteome</keyword>
<reference evidence="2 3" key="1">
    <citation type="submission" date="2019-06" db="EMBL/GenBank/DDBJ databases">
        <title>Sequencing the genomes of 1000 actinobacteria strains.</title>
        <authorList>
            <person name="Klenk H.-P."/>
        </authorList>
    </citation>
    <scope>NUCLEOTIDE SEQUENCE [LARGE SCALE GENOMIC DNA]</scope>
    <source>
        <strain evidence="2 3">DSM 8803</strain>
    </source>
</reference>
<dbReference type="EMBL" id="VFON01000001">
    <property type="protein sequence ID" value="TQL44792.1"/>
    <property type="molecule type" value="Genomic_DNA"/>
</dbReference>
<dbReference type="SUPFAM" id="SSF53335">
    <property type="entry name" value="S-adenosyl-L-methionine-dependent methyltransferases"/>
    <property type="match status" value="1"/>
</dbReference>
<proteinExistence type="predicted"/>
<dbReference type="PANTHER" id="PTHR43591">
    <property type="entry name" value="METHYLTRANSFERASE"/>
    <property type="match status" value="1"/>
</dbReference>
<keyword evidence="2" id="KW-0489">Methyltransferase</keyword>
<gene>
    <name evidence="2" type="ORF">FB468_2863</name>
</gene>
<name>A0A542Y9M4_9MICO</name>
<evidence type="ECO:0000313" key="3">
    <source>
        <dbReference type="Proteomes" id="UP000319094"/>
    </source>
</evidence>
<dbReference type="CDD" id="cd02440">
    <property type="entry name" value="AdoMet_MTases"/>
    <property type="match status" value="1"/>
</dbReference>
<feature type="domain" description="Methyltransferase type 11" evidence="1">
    <location>
        <begin position="47"/>
        <end position="137"/>
    </location>
</feature>
<dbReference type="InterPro" id="IPR029063">
    <property type="entry name" value="SAM-dependent_MTases_sf"/>
</dbReference>
<dbReference type="AlphaFoldDB" id="A0A542Y9M4"/>
<dbReference type="GO" id="GO:0008757">
    <property type="term" value="F:S-adenosylmethionine-dependent methyltransferase activity"/>
    <property type="evidence" value="ECO:0007669"/>
    <property type="project" value="InterPro"/>
</dbReference>
<dbReference type="OrthoDB" id="9805171at2"/>
<dbReference type="GO" id="GO:0032259">
    <property type="term" value="P:methylation"/>
    <property type="evidence" value="ECO:0007669"/>
    <property type="project" value="UniProtKB-KW"/>
</dbReference>